<dbReference type="Proteomes" id="UP000196230">
    <property type="component" value="Unassembled WGS sequence"/>
</dbReference>
<feature type="chain" id="PRO_5041054775" description="Lipoprotein" evidence="2">
    <location>
        <begin position="23"/>
        <end position="161"/>
    </location>
</feature>
<name>A0A1R4JCH2_9MICC</name>
<feature type="compositionally biased region" description="Low complexity" evidence="1">
    <location>
        <begin position="46"/>
        <end position="55"/>
    </location>
</feature>
<feature type="region of interest" description="Disordered" evidence="1">
    <location>
        <begin position="26"/>
        <end position="55"/>
    </location>
</feature>
<gene>
    <name evidence="3" type="ORF">FM125_07760</name>
</gene>
<keyword evidence="2" id="KW-0732">Signal</keyword>
<dbReference type="AlphaFoldDB" id="A0A1R4JCH2"/>
<evidence type="ECO:0000256" key="2">
    <source>
        <dbReference type="SAM" id="SignalP"/>
    </source>
</evidence>
<dbReference type="RefSeq" id="WP_087134199.1">
    <property type="nucleotide sequence ID" value="NZ_CP126965.1"/>
</dbReference>
<feature type="compositionally biased region" description="Polar residues" evidence="1">
    <location>
        <begin position="30"/>
        <end position="40"/>
    </location>
</feature>
<organism evidence="3 4">
    <name type="scientific">Micrococcus lylae</name>
    <dbReference type="NCBI Taxonomy" id="1273"/>
    <lineage>
        <taxon>Bacteria</taxon>
        <taxon>Bacillati</taxon>
        <taxon>Actinomycetota</taxon>
        <taxon>Actinomycetes</taxon>
        <taxon>Micrococcales</taxon>
        <taxon>Micrococcaceae</taxon>
        <taxon>Micrococcus</taxon>
    </lineage>
</organism>
<protein>
    <recommendedName>
        <fullName evidence="5">Lipoprotein</fullName>
    </recommendedName>
</protein>
<accession>A0A1R4JCH2</accession>
<sequence length="161" mass="15922">MRHARRFTGLCAAALVLLCGCAQEDRSSAAPGSSAPQTSDGGRPGGSSPETSSGGRHVTLLTLTTHPGAAEEAGDSALLQGTLQLEDECLVVVPDGGGDPVVPVFPEQAVDETGEGMVFTDAGGTELLLAEGAQVAFGGGGGRGPESCLPGAATFTVSRNG</sequence>
<proteinExistence type="predicted"/>
<reference evidence="3 4" key="1">
    <citation type="submission" date="2017-02" db="EMBL/GenBank/DDBJ databases">
        <authorList>
            <person name="Peterson S.W."/>
        </authorList>
    </citation>
    <scope>NUCLEOTIDE SEQUENCE [LARGE SCALE GENOMIC DNA]</scope>
    <source>
        <strain evidence="3 4">2B3F</strain>
    </source>
</reference>
<feature type="signal peptide" evidence="2">
    <location>
        <begin position="1"/>
        <end position="22"/>
    </location>
</feature>
<dbReference type="PROSITE" id="PS51257">
    <property type="entry name" value="PROKAR_LIPOPROTEIN"/>
    <property type="match status" value="1"/>
</dbReference>
<evidence type="ECO:0000313" key="4">
    <source>
        <dbReference type="Proteomes" id="UP000196230"/>
    </source>
</evidence>
<evidence type="ECO:0000313" key="3">
    <source>
        <dbReference type="EMBL" id="SJN29732.1"/>
    </source>
</evidence>
<dbReference type="EMBL" id="FUKP01000053">
    <property type="protein sequence ID" value="SJN29732.1"/>
    <property type="molecule type" value="Genomic_DNA"/>
</dbReference>
<evidence type="ECO:0008006" key="5">
    <source>
        <dbReference type="Google" id="ProtNLM"/>
    </source>
</evidence>
<evidence type="ECO:0000256" key="1">
    <source>
        <dbReference type="SAM" id="MobiDB-lite"/>
    </source>
</evidence>